<proteinExistence type="predicted"/>
<feature type="signal peptide" evidence="1">
    <location>
        <begin position="1"/>
        <end position="17"/>
    </location>
</feature>
<organism evidence="2 3">
    <name type="scientific">Pseudomonas kuykendallii</name>
    <dbReference type="NCBI Taxonomy" id="1007099"/>
    <lineage>
        <taxon>Bacteria</taxon>
        <taxon>Pseudomonadati</taxon>
        <taxon>Pseudomonadota</taxon>
        <taxon>Gammaproteobacteria</taxon>
        <taxon>Pseudomonadales</taxon>
        <taxon>Pseudomonadaceae</taxon>
        <taxon>Pseudomonas</taxon>
    </lineage>
</organism>
<keyword evidence="1" id="KW-0732">Signal</keyword>
<gene>
    <name evidence="2" type="ORF">SAMN05216287_0680</name>
</gene>
<name>A0A1H2SKF9_9PSED</name>
<sequence length="157" mass="16365">MKALALVALGLALTGCAAPGQQQATQASQKFDVTYINQNLVSGKTSSSDVINRFGAPDSRSVSGTGEERWTYRRQATTGSSGSLMDSLPTSLKRRLNNTAAKSEYGSDVLGMADSMLSGQGNGLVNAVANNGAAAPAPQASLLTIYLRKGVVSRFDY</sequence>
<accession>A0A1H2SKF9</accession>
<dbReference type="OrthoDB" id="9795390at2"/>
<reference evidence="3" key="1">
    <citation type="submission" date="2016-10" db="EMBL/GenBank/DDBJ databases">
        <authorList>
            <person name="Varghese N."/>
            <person name="Submissions S."/>
        </authorList>
    </citation>
    <scope>NUCLEOTIDE SEQUENCE [LARGE SCALE GENOMIC DNA]</scope>
    <source>
        <strain evidence="3">NRRL B-59562</strain>
    </source>
</reference>
<dbReference type="Proteomes" id="UP000243778">
    <property type="component" value="Unassembled WGS sequence"/>
</dbReference>
<evidence type="ECO:0000313" key="2">
    <source>
        <dbReference type="EMBL" id="SDW32018.1"/>
    </source>
</evidence>
<evidence type="ECO:0000313" key="3">
    <source>
        <dbReference type="Proteomes" id="UP000243778"/>
    </source>
</evidence>
<keyword evidence="3" id="KW-1185">Reference proteome</keyword>
<dbReference type="AlphaFoldDB" id="A0A1H2SKF9"/>
<evidence type="ECO:0008006" key="4">
    <source>
        <dbReference type="Google" id="ProtNLM"/>
    </source>
</evidence>
<evidence type="ECO:0000256" key="1">
    <source>
        <dbReference type="SAM" id="SignalP"/>
    </source>
</evidence>
<dbReference type="EMBL" id="FNNU01000001">
    <property type="protein sequence ID" value="SDW32018.1"/>
    <property type="molecule type" value="Genomic_DNA"/>
</dbReference>
<dbReference type="RefSeq" id="WP_090224611.1">
    <property type="nucleotide sequence ID" value="NZ_FNNU01000001.1"/>
</dbReference>
<dbReference type="STRING" id="1007099.SAMN05216287_0680"/>
<dbReference type="PROSITE" id="PS51257">
    <property type="entry name" value="PROKAR_LIPOPROTEIN"/>
    <property type="match status" value="1"/>
</dbReference>
<protein>
    <recommendedName>
        <fullName evidence="4">Lipoprotein</fullName>
    </recommendedName>
</protein>
<feature type="chain" id="PRO_5017451445" description="Lipoprotein" evidence="1">
    <location>
        <begin position="18"/>
        <end position="157"/>
    </location>
</feature>